<evidence type="ECO:0000259" key="6">
    <source>
        <dbReference type="Pfam" id="PF02748"/>
    </source>
</evidence>
<accession>A0A7C4EU23</accession>
<dbReference type="GO" id="GO:0046872">
    <property type="term" value="F:metal ion binding"/>
    <property type="evidence" value="ECO:0007669"/>
    <property type="project" value="UniProtKB-KW"/>
</dbReference>
<comment type="similarity">
    <text evidence="4">Belongs to the PyrI family.</text>
</comment>
<evidence type="ECO:0000259" key="5">
    <source>
        <dbReference type="Pfam" id="PF01948"/>
    </source>
</evidence>
<dbReference type="InterPro" id="IPR020545">
    <property type="entry name" value="Asp_carbamoyltransf_reg_N"/>
</dbReference>
<comment type="subunit">
    <text evidence="4">Contains catalytic and regulatory chains.</text>
</comment>
<dbReference type="Pfam" id="PF01948">
    <property type="entry name" value="PyrI"/>
    <property type="match status" value="1"/>
</dbReference>
<dbReference type="SUPFAM" id="SSF54893">
    <property type="entry name" value="Aspartate carbamoyltransferase, Regulatory-chain, N-terminal domain"/>
    <property type="match status" value="1"/>
</dbReference>
<dbReference type="InterPro" id="IPR002801">
    <property type="entry name" value="Asp_carbamoylTrfase_reg"/>
</dbReference>
<dbReference type="InterPro" id="IPR036792">
    <property type="entry name" value="Asp_carbatrfase_reg_C_sf"/>
</dbReference>
<organism evidence="7">
    <name type="scientific">Desulfomonile tiedjei</name>
    <dbReference type="NCBI Taxonomy" id="2358"/>
    <lineage>
        <taxon>Bacteria</taxon>
        <taxon>Pseudomonadati</taxon>
        <taxon>Thermodesulfobacteriota</taxon>
        <taxon>Desulfomonilia</taxon>
        <taxon>Desulfomonilales</taxon>
        <taxon>Desulfomonilaceae</taxon>
        <taxon>Desulfomonile</taxon>
    </lineage>
</organism>
<comment type="caution">
    <text evidence="7">The sequence shown here is derived from an EMBL/GenBank/DDBJ whole genome shotgun (WGS) entry which is preliminary data.</text>
</comment>
<keyword evidence="1 4" id="KW-0479">Metal-binding</keyword>
<dbReference type="Gene3D" id="2.30.30.20">
    <property type="entry name" value="Aspartate carbamoyltransferase regulatory subunit, C-terminal domain"/>
    <property type="match status" value="1"/>
</dbReference>
<comment type="cofactor">
    <cofactor evidence="4">
        <name>Zn(2+)</name>
        <dbReference type="ChEBI" id="CHEBI:29105"/>
    </cofactor>
    <text evidence="4">Binds 1 zinc ion per subunit.</text>
</comment>
<dbReference type="GO" id="GO:0006207">
    <property type="term" value="P:'de novo' pyrimidine nucleobase biosynthetic process"/>
    <property type="evidence" value="ECO:0007669"/>
    <property type="project" value="InterPro"/>
</dbReference>
<dbReference type="HAMAP" id="MF_00002">
    <property type="entry name" value="Asp_carb_tr_reg"/>
    <property type="match status" value="1"/>
</dbReference>
<evidence type="ECO:0000256" key="1">
    <source>
        <dbReference type="ARBA" id="ARBA00022723"/>
    </source>
</evidence>
<feature type="binding site" evidence="4">
    <location>
        <position position="117"/>
    </location>
    <ligand>
        <name>Zn(2+)</name>
        <dbReference type="ChEBI" id="CHEBI:29105"/>
    </ligand>
</feature>
<feature type="binding site" evidence="4">
    <location>
        <position position="143"/>
    </location>
    <ligand>
        <name>Zn(2+)</name>
        <dbReference type="ChEBI" id="CHEBI:29105"/>
    </ligand>
</feature>
<feature type="binding site" evidence="4">
    <location>
        <position position="112"/>
    </location>
    <ligand>
        <name>Zn(2+)</name>
        <dbReference type="ChEBI" id="CHEBI:29105"/>
    </ligand>
</feature>
<name>A0A7C4EU23_9BACT</name>
<evidence type="ECO:0000256" key="4">
    <source>
        <dbReference type="HAMAP-Rule" id="MF_00002"/>
    </source>
</evidence>
<dbReference type="PANTHER" id="PTHR35805:SF1">
    <property type="entry name" value="ASPARTATE CARBAMOYLTRANSFERASE REGULATORY CHAIN"/>
    <property type="match status" value="1"/>
</dbReference>
<evidence type="ECO:0000256" key="2">
    <source>
        <dbReference type="ARBA" id="ARBA00022833"/>
    </source>
</evidence>
<evidence type="ECO:0000256" key="3">
    <source>
        <dbReference type="ARBA" id="ARBA00022975"/>
    </source>
</evidence>
<dbReference type="InterPro" id="IPR020542">
    <property type="entry name" value="Asp_carbamoyltrfase_reg_C"/>
</dbReference>
<reference evidence="7" key="1">
    <citation type="journal article" date="2020" name="mSystems">
        <title>Genome- and Community-Level Interaction Insights into Carbon Utilization and Element Cycling Functions of Hydrothermarchaeota in Hydrothermal Sediment.</title>
        <authorList>
            <person name="Zhou Z."/>
            <person name="Liu Y."/>
            <person name="Xu W."/>
            <person name="Pan J."/>
            <person name="Luo Z.H."/>
            <person name="Li M."/>
        </authorList>
    </citation>
    <scope>NUCLEOTIDE SEQUENCE [LARGE SCALE GENOMIC DNA]</scope>
    <source>
        <strain evidence="7">SpSt-769</strain>
    </source>
</reference>
<dbReference type="Gene3D" id="3.30.70.140">
    <property type="entry name" value="Aspartate carbamoyltransferase regulatory subunit, N-terminal domain"/>
    <property type="match status" value="1"/>
</dbReference>
<dbReference type="AlphaFoldDB" id="A0A7C4EU23"/>
<sequence>MTQRPITIAKIEKGIVIDHIPAGKAYLIAQVLGLNALARETGDIIAIGINFESPSMTKKDIIKVENLGLTRDMLNVVALIAPMATITRIEDGRVTEKHKVEIPDTVGDIVLCPDAFCITNHEQVPGRFAVVEKQPLTLKCYYCETEFFGPLIKYKEKI</sequence>
<dbReference type="Pfam" id="PF02748">
    <property type="entry name" value="PyrI_C"/>
    <property type="match status" value="1"/>
</dbReference>
<keyword evidence="7" id="KW-0808">Transferase</keyword>
<comment type="function">
    <text evidence="4">Involved in allosteric regulation of aspartate carbamoyltransferase.</text>
</comment>
<dbReference type="SUPFAM" id="SSF57825">
    <property type="entry name" value="Aspartate carbamoyltransferase, Regulatory-chain, C-terminal domain"/>
    <property type="match status" value="1"/>
</dbReference>
<feature type="domain" description="Aspartate carbamoyltransferase regulatory subunit C-terminal" evidence="6">
    <location>
        <begin position="106"/>
        <end position="147"/>
    </location>
</feature>
<protein>
    <recommendedName>
        <fullName evidence="4">Aspartate carbamoyltransferase regulatory chain</fullName>
    </recommendedName>
</protein>
<evidence type="ECO:0000313" key="7">
    <source>
        <dbReference type="EMBL" id="HGH62005.1"/>
    </source>
</evidence>
<dbReference type="InterPro" id="IPR036793">
    <property type="entry name" value="Asp_carbatrfase_reg_N_sf"/>
</dbReference>
<keyword evidence="3 4" id="KW-0665">Pyrimidine biosynthesis</keyword>
<keyword evidence="2 4" id="KW-0862">Zinc</keyword>
<gene>
    <name evidence="4" type="primary">pyrI</name>
    <name evidence="7" type="ORF">ENV54_11995</name>
</gene>
<proteinExistence type="inferred from homology"/>
<feature type="domain" description="Aspartate carbamoyltransferase regulatory subunit N-terminal" evidence="5">
    <location>
        <begin position="7"/>
        <end position="101"/>
    </location>
</feature>
<dbReference type="GO" id="GO:0006221">
    <property type="term" value="P:pyrimidine nucleotide biosynthetic process"/>
    <property type="evidence" value="ECO:0007669"/>
    <property type="project" value="UniProtKB-UniRule"/>
</dbReference>
<feature type="binding site" evidence="4">
    <location>
        <position position="140"/>
    </location>
    <ligand>
        <name>Zn(2+)</name>
        <dbReference type="ChEBI" id="CHEBI:29105"/>
    </ligand>
</feature>
<dbReference type="GO" id="GO:0016740">
    <property type="term" value="F:transferase activity"/>
    <property type="evidence" value="ECO:0007669"/>
    <property type="project" value="UniProtKB-KW"/>
</dbReference>
<dbReference type="EMBL" id="DTGT01000392">
    <property type="protein sequence ID" value="HGH62005.1"/>
    <property type="molecule type" value="Genomic_DNA"/>
</dbReference>
<dbReference type="GO" id="GO:0009347">
    <property type="term" value="C:aspartate carbamoyltransferase complex"/>
    <property type="evidence" value="ECO:0007669"/>
    <property type="project" value="InterPro"/>
</dbReference>
<dbReference type="PANTHER" id="PTHR35805">
    <property type="entry name" value="ASPARTATE CARBAMOYLTRANSFERASE REGULATORY CHAIN"/>
    <property type="match status" value="1"/>
</dbReference>